<dbReference type="EMBL" id="LRDT01000038">
    <property type="protein sequence ID" value="KZA14022.1"/>
    <property type="molecule type" value="Genomic_DNA"/>
</dbReference>
<gene>
    <name evidence="1" type="ORF">LV35_03013</name>
</gene>
<evidence type="ECO:0000313" key="2">
    <source>
        <dbReference type="Proteomes" id="UP000076296"/>
    </source>
</evidence>
<sequence>MEKYEYLAEHVLEIMQLSDSERIETLFTDRWIGYKKAHSIVNKTFLSFIFNGLFSC</sequence>
<accession>A0AAJ0QVL1</accession>
<name>A0AAJ0QVL1_ACIBA</name>
<comment type="caution">
    <text evidence="1">The sequence shown here is derived from an EMBL/GenBank/DDBJ whole genome shotgun (WGS) entry which is preliminary data.</text>
</comment>
<dbReference type="RefSeq" id="WP_002011513.1">
    <property type="nucleotide sequence ID" value="NZ_JAAOSW010000049.1"/>
</dbReference>
<proteinExistence type="predicted"/>
<dbReference type="Proteomes" id="UP000076296">
    <property type="component" value="Unassembled WGS sequence"/>
</dbReference>
<protein>
    <submittedName>
        <fullName evidence="1">Uncharacterized protein</fullName>
    </submittedName>
</protein>
<reference evidence="1 2" key="1">
    <citation type="submission" date="2016-01" db="EMBL/GenBank/DDBJ databases">
        <title>Draft sequences of Acinetobacter baumannii isolates from wounded military personnel.</title>
        <authorList>
            <person name="Arivett B.A."/>
            <person name="Fiester S.E."/>
            <person name="Ream D.C."/>
            <person name="Actis L.A."/>
        </authorList>
    </citation>
    <scope>NUCLEOTIDE SEQUENCE [LARGE SCALE GENOMIC DNA]</scope>
    <source>
        <strain evidence="1 2">AB2828</strain>
    </source>
</reference>
<organism evidence="1 2">
    <name type="scientific">Acinetobacter baumannii</name>
    <dbReference type="NCBI Taxonomy" id="470"/>
    <lineage>
        <taxon>Bacteria</taxon>
        <taxon>Pseudomonadati</taxon>
        <taxon>Pseudomonadota</taxon>
        <taxon>Gammaproteobacteria</taxon>
        <taxon>Moraxellales</taxon>
        <taxon>Moraxellaceae</taxon>
        <taxon>Acinetobacter</taxon>
        <taxon>Acinetobacter calcoaceticus/baumannii complex</taxon>
    </lineage>
</organism>
<dbReference type="AlphaFoldDB" id="A0AAJ0QVL1"/>
<evidence type="ECO:0000313" key="1">
    <source>
        <dbReference type="EMBL" id="KZA14022.1"/>
    </source>
</evidence>